<dbReference type="RefSeq" id="WP_107847512.1">
    <property type="nucleotide sequence ID" value="NZ_QBKS01000003.1"/>
</dbReference>
<dbReference type="AlphaFoldDB" id="A0A2T6BCM4"/>
<keyword evidence="2" id="KW-1185">Reference proteome</keyword>
<evidence type="ECO:0000313" key="2">
    <source>
        <dbReference type="Proteomes" id="UP000243978"/>
    </source>
</evidence>
<accession>A0A2T6BCM4</accession>
<evidence type="ECO:0000313" key="1">
    <source>
        <dbReference type="EMBL" id="PTX53827.1"/>
    </source>
</evidence>
<organism evidence="1 2">
    <name type="scientific">Litoreibacter ponti</name>
    <dbReference type="NCBI Taxonomy" id="1510457"/>
    <lineage>
        <taxon>Bacteria</taxon>
        <taxon>Pseudomonadati</taxon>
        <taxon>Pseudomonadota</taxon>
        <taxon>Alphaproteobacteria</taxon>
        <taxon>Rhodobacterales</taxon>
        <taxon>Roseobacteraceae</taxon>
        <taxon>Litoreibacter</taxon>
    </lineage>
</organism>
<dbReference type="Proteomes" id="UP000243978">
    <property type="component" value="Unassembled WGS sequence"/>
</dbReference>
<dbReference type="InterPro" id="IPR038282">
    <property type="entry name" value="DUF2267_sf"/>
</dbReference>
<dbReference type="Pfam" id="PF10025">
    <property type="entry name" value="DUF2267"/>
    <property type="match status" value="1"/>
</dbReference>
<dbReference type="EMBL" id="QBKS01000003">
    <property type="protein sequence ID" value="PTX53827.1"/>
    <property type="molecule type" value="Genomic_DNA"/>
</dbReference>
<sequence>MTAQDLEVIDHSVHLTHEWINELAGRLDWYSKRSVLRLMRVTLHHIRDHLLVDELAQLSAQLPVMIRGFFFEGWVPKATPIKERRADDFIAYIDQHMGETTEYRGREDITCVFALLNARISRGEVEDIRASLPEAIRDLWPDP</sequence>
<gene>
    <name evidence="1" type="ORF">C8N43_3870</name>
</gene>
<dbReference type="OrthoDB" id="20942at2"/>
<protein>
    <submittedName>
        <fullName evidence="1">Uncharacterized protein (DUF2267 family)</fullName>
    </submittedName>
</protein>
<dbReference type="InterPro" id="IPR018727">
    <property type="entry name" value="DUF2267"/>
</dbReference>
<reference evidence="1 2" key="1">
    <citation type="submission" date="2018-04" db="EMBL/GenBank/DDBJ databases">
        <title>Genomic Encyclopedia of Archaeal and Bacterial Type Strains, Phase II (KMG-II): from individual species to whole genera.</title>
        <authorList>
            <person name="Goeker M."/>
        </authorList>
    </citation>
    <scope>NUCLEOTIDE SEQUENCE [LARGE SCALE GENOMIC DNA]</scope>
    <source>
        <strain evidence="1 2">DSM 100977</strain>
    </source>
</reference>
<comment type="caution">
    <text evidence="1">The sequence shown here is derived from an EMBL/GenBank/DDBJ whole genome shotgun (WGS) entry which is preliminary data.</text>
</comment>
<name>A0A2T6BCM4_9RHOB</name>
<dbReference type="Gene3D" id="1.10.490.110">
    <property type="entry name" value="Uncharacterized conserved protein DUF2267"/>
    <property type="match status" value="1"/>
</dbReference>
<proteinExistence type="predicted"/>